<gene>
    <name evidence="2" type="ORF">KQX62_18140</name>
</gene>
<dbReference type="AlphaFoldDB" id="A0AAX3DVM5"/>
<keyword evidence="1" id="KW-0812">Transmembrane</keyword>
<dbReference type="RefSeq" id="WP_264074171.1">
    <property type="nucleotide sequence ID" value="NZ_CP076676.1"/>
</dbReference>
<keyword evidence="1" id="KW-0472">Membrane</keyword>
<feature type="transmembrane region" description="Helical" evidence="1">
    <location>
        <begin position="139"/>
        <end position="167"/>
    </location>
</feature>
<reference evidence="2" key="1">
    <citation type="journal article" date="2022" name="Biol. Control">
        <title>In silico genomic analysis of Rhodopseudomonas palustris strains revealed potential biocontrol agents and crop yield enhancers.</title>
        <authorList>
            <person name="Surachat K."/>
            <person name="Kantachote D."/>
            <person name="Deachamag P."/>
            <person name="Wonglapsuwan M."/>
        </authorList>
    </citation>
    <scope>NUCLEOTIDE SEQUENCE</scope>
    <source>
        <strain evidence="2">TLS06</strain>
    </source>
</reference>
<dbReference type="EMBL" id="CP076676">
    <property type="protein sequence ID" value="UYO38620.1"/>
    <property type="molecule type" value="Genomic_DNA"/>
</dbReference>
<keyword evidence="1" id="KW-1133">Transmembrane helix</keyword>
<evidence type="ECO:0000313" key="2">
    <source>
        <dbReference type="EMBL" id="UYO38620.1"/>
    </source>
</evidence>
<feature type="transmembrane region" description="Helical" evidence="1">
    <location>
        <begin position="69"/>
        <end position="87"/>
    </location>
</feature>
<accession>A0AAX3DVM5</accession>
<name>A0AAX3DVM5_RHOPL</name>
<feature type="transmembrane region" description="Helical" evidence="1">
    <location>
        <begin position="107"/>
        <end position="127"/>
    </location>
</feature>
<evidence type="ECO:0000256" key="1">
    <source>
        <dbReference type="SAM" id="Phobius"/>
    </source>
</evidence>
<proteinExistence type="predicted"/>
<feature type="transmembrane region" description="Helical" evidence="1">
    <location>
        <begin position="38"/>
        <end position="57"/>
    </location>
</feature>
<dbReference type="Proteomes" id="UP001163166">
    <property type="component" value="Chromosome"/>
</dbReference>
<evidence type="ECO:0000313" key="3">
    <source>
        <dbReference type="Proteomes" id="UP001163166"/>
    </source>
</evidence>
<evidence type="ECO:0008006" key="4">
    <source>
        <dbReference type="Google" id="ProtNLM"/>
    </source>
</evidence>
<feature type="transmembrane region" description="Helical" evidence="1">
    <location>
        <begin position="187"/>
        <end position="208"/>
    </location>
</feature>
<protein>
    <recommendedName>
        <fullName evidence="4">Integral membrane protein</fullName>
    </recommendedName>
</protein>
<sequence length="218" mass="23220">MAVFLLLMFGVPLALYTLDRFAGNDDVSLAEAIRLTTGTIVGSFLYLLFALALVFPCLQRVAMLGLPRLLGLLVPLLILLDFPFFVAGDAPTPFGSSIGWPSGTVPIYLITAFGLIVAMALAHPILLPLRPVQRWLGAAALGIAIVVVLEFGFVVGIASWMASIVANLPDDEAPPAAFVPLLIASGWVPWSTPLLCVALLGLATWWGVASRRMERPAV</sequence>
<organism evidence="2 3">
    <name type="scientific">Rhodopseudomonas palustris</name>
    <dbReference type="NCBI Taxonomy" id="1076"/>
    <lineage>
        <taxon>Bacteria</taxon>
        <taxon>Pseudomonadati</taxon>
        <taxon>Pseudomonadota</taxon>
        <taxon>Alphaproteobacteria</taxon>
        <taxon>Hyphomicrobiales</taxon>
        <taxon>Nitrobacteraceae</taxon>
        <taxon>Rhodopseudomonas</taxon>
    </lineage>
</organism>